<organism evidence="1 2">
    <name type="scientific">Methylobacterium iners</name>
    <dbReference type="NCBI Taxonomy" id="418707"/>
    <lineage>
        <taxon>Bacteria</taxon>
        <taxon>Pseudomonadati</taxon>
        <taxon>Pseudomonadota</taxon>
        <taxon>Alphaproteobacteria</taxon>
        <taxon>Hyphomicrobiales</taxon>
        <taxon>Methylobacteriaceae</taxon>
        <taxon>Methylobacterium</taxon>
    </lineage>
</organism>
<protein>
    <recommendedName>
        <fullName evidence="3">Polysaccharide deacetylase</fullName>
    </recommendedName>
</protein>
<keyword evidence="2" id="KW-1185">Reference proteome</keyword>
<dbReference type="EMBL" id="BPQP01000059">
    <property type="protein sequence ID" value="GJD96332.1"/>
    <property type="molecule type" value="Genomic_DNA"/>
</dbReference>
<gene>
    <name evidence="1" type="ORF">OCOJLMKI_3553</name>
</gene>
<dbReference type="InterPro" id="IPR011330">
    <property type="entry name" value="Glyco_hydro/deAcase_b/a-brl"/>
</dbReference>
<dbReference type="SUPFAM" id="SSF88713">
    <property type="entry name" value="Glycoside hydrolase/deacetylase"/>
    <property type="match status" value="1"/>
</dbReference>
<dbReference type="CDD" id="cd10979">
    <property type="entry name" value="CE4_PuuE_like"/>
    <property type="match status" value="1"/>
</dbReference>
<dbReference type="RefSeq" id="WP_238245439.1">
    <property type="nucleotide sequence ID" value="NZ_BPQP01000059.1"/>
</dbReference>
<reference evidence="1" key="1">
    <citation type="journal article" date="2021" name="Front. Microbiol.">
        <title>Comprehensive Comparative Genomics and Phenotyping of Methylobacterium Species.</title>
        <authorList>
            <person name="Alessa O."/>
            <person name="Ogura Y."/>
            <person name="Fujitani Y."/>
            <person name="Takami H."/>
            <person name="Hayashi T."/>
            <person name="Sahin N."/>
            <person name="Tani A."/>
        </authorList>
    </citation>
    <scope>NUCLEOTIDE SEQUENCE</scope>
    <source>
        <strain evidence="1">DSM 19015</strain>
    </source>
</reference>
<dbReference type="Gene3D" id="3.20.20.370">
    <property type="entry name" value="Glycoside hydrolase/deacetylase"/>
    <property type="match status" value="1"/>
</dbReference>
<reference evidence="1" key="2">
    <citation type="submission" date="2021-08" db="EMBL/GenBank/DDBJ databases">
        <authorList>
            <person name="Tani A."/>
            <person name="Ola A."/>
            <person name="Ogura Y."/>
            <person name="Katsura K."/>
            <person name="Hayashi T."/>
        </authorList>
    </citation>
    <scope>NUCLEOTIDE SEQUENCE</scope>
    <source>
        <strain evidence="1">DSM 19015</strain>
    </source>
</reference>
<proteinExistence type="predicted"/>
<dbReference type="Proteomes" id="UP001055125">
    <property type="component" value="Unassembled WGS sequence"/>
</dbReference>
<dbReference type="PANTHER" id="PTHR43123:SF4">
    <property type="entry name" value="POLYSACCHARIDE DEACETYLASE"/>
    <property type="match status" value="1"/>
</dbReference>
<accession>A0ABQ4S2D3</accession>
<evidence type="ECO:0000313" key="2">
    <source>
        <dbReference type="Proteomes" id="UP001055125"/>
    </source>
</evidence>
<name>A0ABQ4S2D3_9HYPH</name>
<sequence>MDASNGQASTGHASRGHGRYGYSALPHRPVYDWPGAKRLAVYLALNLETFEFGGGLGAELAPGGPQPDVLNYAWRDWGNRVGAWRMKETFDALRLPASVLVNSRLYADCPGLVEAFRTRGDEIVAHGRTNAERQGVLDEAEERALIAEATAILTREEGRAPAGWLGPWISQSTVTPDLLAEAGYRYLLDWAHDDQPVWFATRGGGRILSVPYPQELNDIPAIVARKDSPAQFADAIVAAFDEMREQSVSAPLVMGIALHPYIVGQPHRLRPLRRALAHIADHRDAIWPTTAGAIAAYAAELPNLPA</sequence>
<evidence type="ECO:0008006" key="3">
    <source>
        <dbReference type="Google" id="ProtNLM"/>
    </source>
</evidence>
<comment type="caution">
    <text evidence="1">The sequence shown here is derived from an EMBL/GenBank/DDBJ whole genome shotgun (WGS) entry which is preliminary data.</text>
</comment>
<dbReference type="PANTHER" id="PTHR43123">
    <property type="entry name" value="POLYSACCHARIDE DEACETYLASE-RELATED"/>
    <property type="match status" value="1"/>
</dbReference>
<evidence type="ECO:0000313" key="1">
    <source>
        <dbReference type="EMBL" id="GJD96332.1"/>
    </source>
</evidence>